<dbReference type="Pfam" id="PF02021">
    <property type="entry name" value="UPF0102"/>
    <property type="match status" value="1"/>
</dbReference>
<dbReference type="HAMAP" id="MF_00048">
    <property type="entry name" value="UPF0102"/>
    <property type="match status" value="1"/>
</dbReference>
<dbReference type="InterPro" id="IPR003509">
    <property type="entry name" value="UPF0102_YraN-like"/>
</dbReference>
<dbReference type="CDD" id="cd20736">
    <property type="entry name" value="PoNe_Nuclease"/>
    <property type="match status" value="1"/>
</dbReference>
<name>A0ABZ0IQ41_9BACT</name>
<dbReference type="RefSeq" id="WP_317489337.1">
    <property type="nucleotide sequence ID" value="NZ_CP136051.1"/>
</dbReference>
<dbReference type="NCBIfam" id="NF009154">
    <property type="entry name" value="PRK12497.3-3"/>
    <property type="match status" value="1"/>
</dbReference>
<sequence>MPAKSHNQSVGKKGEIIAADHLKKAGYEIIAKNYRAGRGEIDIISKLATTLIFVEVKTRSNAKFGYPEEAVTQKKADKLIETAQTYIEEINWEGDIRFDIISVDLQRNSEIIHFEDAFH</sequence>
<reference evidence="3 4" key="1">
    <citation type="journal article" date="2023" name="Microbiol. Resour. Announc.">
        <title>Complete Genome Sequence of Imperialibacter roseus strain P4T.</title>
        <authorList>
            <person name="Tizabi D.R."/>
            <person name="Bachvaroff T."/>
            <person name="Hill R.T."/>
        </authorList>
    </citation>
    <scope>NUCLEOTIDE SEQUENCE [LARGE SCALE GENOMIC DNA]</scope>
    <source>
        <strain evidence="3 4">P4T</strain>
    </source>
</reference>
<dbReference type="EMBL" id="CP136051">
    <property type="protein sequence ID" value="WOK06627.1"/>
    <property type="molecule type" value="Genomic_DNA"/>
</dbReference>
<dbReference type="InterPro" id="IPR011856">
    <property type="entry name" value="tRNA_endonuc-like_dom_sf"/>
</dbReference>
<dbReference type="NCBIfam" id="NF009150">
    <property type="entry name" value="PRK12497.1-3"/>
    <property type="match status" value="1"/>
</dbReference>
<keyword evidence="4" id="KW-1185">Reference proteome</keyword>
<dbReference type="PANTHER" id="PTHR34039:SF1">
    <property type="entry name" value="UPF0102 PROTEIN YRAN"/>
    <property type="match status" value="1"/>
</dbReference>
<evidence type="ECO:0000256" key="2">
    <source>
        <dbReference type="HAMAP-Rule" id="MF_00048"/>
    </source>
</evidence>
<accession>A0ABZ0IQ41</accession>
<dbReference type="PANTHER" id="PTHR34039">
    <property type="entry name" value="UPF0102 PROTEIN YRAN"/>
    <property type="match status" value="1"/>
</dbReference>
<dbReference type="SUPFAM" id="SSF52980">
    <property type="entry name" value="Restriction endonuclease-like"/>
    <property type="match status" value="1"/>
</dbReference>
<organism evidence="3 4">
    <name type="scientific">Imperialibacter roseus</name>
    <dbReference type="NCBI Taxonomy" id="1324217"/>
    <lineage>
        <taxon>Bacteria</taxon>
        <taxon>Pseudomonadati</taxon>
        <taxon>Bacteroidota</taxon>
        <taxon>Cytophagia</taxon>
        <taxon>Cytophagales</taxon>
        <taxon>Flammeovirgaceae</taxon>
        <taxon>Imperialibacter</taxon>
    </lineage>
</organism>
<dbReference type="InterPro" id="IPR011335">
    <property type="entry name" value="Restrct_endonuc-II-like"/>
</dbReference>
<evidence type="ECO:0000256" key="1">
    <source>
        <dbReference type="ARBA" id="ARBA00006738"/>
    </source>
</evidence>
<dbReference type="NCBIfam" id="TIGR00252">
    <property type="entry name" value="YraN family protein"/>
    <property type="match status" value="1"/>
</dbReference>
<protein>
    <recommendedName>
        <fullName evidence="2">UPF0102 protein RT717_26490</fullName>
    </recommendedName>
</protein>
<gene>
    <name evidence="3" type="ORF">RT717_26490</name>
</gene>
<evidence type="ECO:0000313" key="3">
    <source>
        <dbReference type="EMBL" id="WOK06627.1"/>
    </source>
</evidence>
<dbReference type="Gene3D" id="3.40.1350.10">
    <property type="match status" value="1"/>
</dbReference>
<comment type="similarity">
    <text evidence="1 2">Belongs to the UPF0102 family.</text>
</comment>
<dbReference type="Proteomes" id="UP001302349">
    <property type="component" value="Chromosome"/>
</dbReference>
<proteinExistence type="inferred from homology"/>
<evidence type="ECO:0000313" key="4">
    <source>
        <dbReference type="Proteomes" id="UP001302349"/>
    </source>
</evidence>